<feature type="chain" id="PRO_5046600415" description="Spore coat protein U domain-containing protein" evidence="1">
    <location>
        <begin position="22"/>
        <end position="166"/>
    </location>
</feature>
<gene>
    <name evidence="2" type="ORF">HCJ96_10595</name>
</gene>
<protein>
    <recommendedName>
        <fullName evidence="4">Spore coat protein U domain-containing protein</fullName>
    </recommendedName>
</protein>
<organism evidence="2 3">
    <name type="scientific">Alteromonas ponticola</name>
    <dbReference type="NCBI Taxonomy" id="2720613"/>
    <lineage>
        <taxon>Bacteria</taxon>
        <taxon>Pseudomonadati</taxon>
        <taxon>Pseudomonadota</taxon>
        <taxon>Gammaproteobacteria</taxon>
        <taxon>Alteromonadales</taxon>
        <taxon>Alteromonadaceae</taxon>
        <taxon>Alteromonas/Salinimonas group</taxon>
        <taxon>Alteromonas</taxon>
    </lineage>
</organism>
<comment type="caution">
    <text evidence="2">The sequence shown here is derived from an EMBL/GenBank/DDBJ whole genome shotgun (WGS) entry which is preliminary data.</text>
</comment>
<accession>A0ABX1R1Y0</accession>
<keyword evidence="1" id="KW-0732">Signal</keyword>
<dbReference type="EMBL" id="JAATNW010000005">
    <property type="protein sequence ID" value="NMH60470.1"/>
    <property type="molecule type" value="Genomic_DNA"/>
</dbReference>
<evidence type="ECO:0000256" key="1">
    <source>
        <dbReference type="SAM" id="SignalP"/>
    </source>
</evidence>
<reference evidence="2 3" key="1">
    <citation type="submission" date="2020-03" db="EMBL/GenBank/DDBJ databases">
        <title>Alteromonas ponticola sp. nov., isolated from seawater.</title>
        <authorList>
            <person name="Yoon J.-H."/>
            <person name="Kim Y.-O."/>
        </authorList>
    </citation>
    <scope>NUCLEOTIDE SEQUENCE [LARGE SCALE GENOMIC DNA]</scope>
    <source>
        <strain evidence="2 3">MYP5</strain>
    </source>
</reference>
<dbReference type="Proteomes" id="UP000709336">
    <property type="component" value="Unassembled WGS sequence"/>
</dbReference>
<name>A0ABX1R1Y0_9ALTE</name>
<evidence type="ECO:0000313" key="2">
    <source>
        <dbReference type="EMBL" id="NMH60470.1"/>
    </source>
</evidence>
<dbReference type="RefSeq" id="WP_169211026.1">
    <property type="nucleotide sequence ID" value="NZ_JAATNW010000005.1"/>
</dbReference>
<feature type="signal peptide" evidence="1">
    <location>
        <begin position="1"/>
        <end position="21"/>
    </location>
</feature>
<evidence type="ECO:0000313" key="3">
    <source>
        <dbReference type="Proteomes" id="UP000709336"/>
    </source>
</evidence>
<evidence type="ECO:0008006" key="4">
    <source>
        <dbReference type="Google" id="ProtNLM"/>
    </source>
</evidence>
<sequence length="166" mass="17412">MRKVTIFSAAAVMVYATQLQAAPADDLHLTAFVNPICEVTNSGLPTIDFGDVSIGLQTQVVNLFLQCNDAEGAVVKLISVEGGLESDDKEDHAIKYDATFAPLTLTPFTLSTTGGPGVNDQWADHNYSGSSALAAGMPTTLTIATQETMPWAGGYSDTLAINITAN</sequence>
<proteinExistence type="predicted"/>
<keyword evidence="3" id="KW-1185">Reference proteome</keyword>